<feature type="compositionally biased region" description="Basic and acidic residues" evidence="1">
    <location>
        <begin position="1"/>
        <end position="20"/>
    </location>
</feature>
<proteinExistence type="predicted"/>
<dbReference type="EMBL" id="JACSDY010000008">
    <property type="protein sequence ID" value="KAF7421572.1"/>
    <property type="molecule type" value="Genomic_DNA"/>
</dbReference>
<evidence type="ECO:0000256" key="1">
    <source>
        <dbReference type="SAM" id="MobiDB-lite"/>
    </source>
</evidence>
<accession>A0A834NYJ5</accession>
<evidence type="ECO:0000313" key="3">
    <source>
        <dbReference type="Proteomes" id="UP000600918"/>
    </source>
</evidence>
<name>A0A834NYJ5_VESPE</name>
<keyword evidence="3" id="KW-1185">Reference proteome</keyword>
<dbReference type="AlphaFoldDB" id="A0A834NYJ5"/>
<feature type="compositionally biased region" description="Basic residues" evidence="1">
    <location>
        <begin position="21"/>
        <end position="39"/>
    </location>
</feature>
<organism evidence="2 3">
    <name type="scientific">Vespula pensylvanica</name>
    <name type="common">Western yellow jacket</name>
    <name type="synonym">Wasp</name>
    <dbReference type="NCBI Taxonomy" id="30213"/>
    <lineage>
        <taxon>Eukaryota</taxon>
        <taxon>Metazoa</taxon>
        <taxon>Ecdysozoa</taxon>
        <taxon>Arthropoda</taxon>
        <taxon>Hexapoda</taxon>
        <taxon>Insecta</taxon>
        <taxon>Pterygota</taxon>
        <taxon>Neoptera</taxon>
        <taxon>Endopterygota</taxon>
        <taxon>Hymenoptera</taxon>
        <taxon>Apocrita</taxon>
        <taxon>Aculeata</taxon>
        <taxon>Vespoidea</taxon>
        <taxon>Vespidae</taxon>
        <taxon>Vespinae</taxon>
        <taxon>Vespula</taxon>
    </lineage>
</organism>
<comment type="caution">
    <text evidence="2">The sequence shown here is derived from an EMBL/GenBank/DDBJ whole genome shotgun (WGS) entry which is preliminary data.</text>
</comment>
<evidence type="ECO:0000313" key="2">
    <source>
        <dbReference type="EMBL" id="KAF7421572.1"/>
    </source>
</evidence>
<feature type="region of interest" description="Disordered" evidence="1">
    <location>
        <begin position="1"/>
        <end position="42"/>
    </location>
</feature>
<dbReference type="Proteomes" id="UP000600918">
    <property type="component" value="Unassembled WGS sequence"/>
</dbReference>
<reference evidence="2" key="1">
    <citation type="journal article" date="2020" name="G3 (Bethesda)">
        <title>High-Quality Assemblies for Three Invasive Social Wasps from the &lt;i&gt;Vespula&lt;/i&gt; Genus.</title>
        <authorList>
            <person name="Harrop T.W.R."/>
            <person name="Guhlin J."/>
            <person name="McLaughlin G.M."/>
            <person name="Permina E."/>
            <person name="Stockwell P."/>
            <person name="Gilligan J."/>
            <person name="Le Lec M.F."/>
            <person name="Gruber M.A.M."/>
            <person name="Quinn O."/>
            <person name="Lovegrove M."/>
            <person name="Duncan E.J."/>
            <person name="Remnant E.J."/>
            <person name="Van Eeckhoven J."/>
            <person name="Graham B."/>
            <person name="Knapp R.A."/>
            <person name="Langford K.W."/>
            <person name="Kronenberg Z."/>
            <person name="Press M.O."/>
            <person name="Eacker S.M."/>
            <person name="Wilson-Rankin E.E."/>
            <person name="Purcell J."/>
            <person name="Lester P.J."/>
            <person name="Dearden P.K."/>
        </authorList>
    </citation>
    <scope>NUCLEOTIDE SEQUENCE</scope>
    <source>
        <strain evidence="2">Volc-1</strain>
    </source>
</reference>
<gene>
    <name evidence="2" type="ORF">H0235_009408</name>
</gene>
<protein>
    <submittedName>
        <fullName evidence="2">Uncharacterized protein</fullName>
    </submittedName>
</protein>
<sequence length="135" mass="16360">MYEYRKSKEDEKTRYDDQAKKLKVKPSPKASKEKKAKKKTKEDQSMFILSLDPYEKPLKWWENEHVKYAINYKPVKSRVQELMGSNIIHLTDREYMKIFTDNIRKSYRDAQISRIEKKKEWVKSMFGSFILKDNI</sequence>